<sequence length="162" mass="17790">MICLEHAVKLHRKGAFIALEALAVAADNRVAVLAADGHAVLFDILPFLMLALQFDRIIGMIIDANAELIARADAARFFPESGIKRIVKIEAADQILAAVESGMIVLLETRLDACAQEFVLPLGDDVLQFVPVLLSGEFTLSRHLSYLPVLSFFRRCSSSRNR</sequence>
<dbReference type="AlphaFoldDB" id="A0A645AAI0"/>
<accession>A0A645AAI0</accession>
<dbReference type="EMBL" id="VSSQ01012856">
    <property type="protein sequence ID" value="MPM50192.1"/>
    <property type="molecule type" value="Genomic_DNA"/>
</dbReference>
<proteinExistence type="predicted"/>
<organism evidence="1">
    <name type="scientific">bioreactor metagenome</name>
    <dbReference type="NCBI Taxonomy" id="1076179"/>
    <lineage>
        <taxon>unclassified sequences</taxon>
        <taxon>metagenomes</taxon>
        <taxon>ecological metagenomes</taxon>
    </lineage>
</organism>
<protein>
    <submittedName>
        <fullName evidence="1">Uncharacterized protein</fullName>
    </submittedName>
</protein>
<name>A0A645AAI0_9ZZZZ</name>
<gene>
    <name evidence="1" type="ORF">SDC9_96928</name>
</gene>
<reference evidence="1" key="1">
    <citation type="submission" date="2019-08" db="EMBL/GenBank/DDBJ databases">
        <authorList>
            <person name="Kucharzyk K."/>
            <person name="Murdoch R.W."/>
            <person name="Higgins S."/>
            <person name="Loffler F."/>
        </authorList>
    </citation>
    <scope>NUCLEOTIDE SEQUENCE</scope>
</reference>
<evidence type="ECO:0000313" key="1">
    <source>
        <dbReference type="EMBL" id="MPM50192.1"/>
    </source>
</evidence>
<comment type="caution">
    <text evidence="1">The sequence shown here is derived from an EMBL/GenBank/DDBJ whole genome shotgun (WGS) entry which is preliminary data.</text>
</comment>